<evidence type="ECO:0000313" key="2">
    <source>
        <dbReference type="EMBL" id="RDY10345.1"/>
    </source>
</evidence>
<accession>A0A371I5N1</accession>
<dbReference type="EMBL" id="QJKJ01000859">
    <property type="protein sequence ID" value="RDY10345.1"/>
    <property type="molecule type" value="Genomic_DNA"/>
</dbReference>
<evidence type="ECO:0000256" key="1">
    <source>
        <dbReference type="SAM" id="MobiDB-lite"/>
    </source>
</evidence>
<evidence type="ECO:0000313" key="3">
    <source>
        <dbReference type="Proteomes" id="UP000257109"/>
    </source>
</evidence>
<dbReference type="OrthoDB" id="1433117at2759"/>
<organism evidence="2 3">
    <name type="scientific">Mucuna pruriens</name>
    <name type="common">Velvet bean</name>
    <name type="synonym">Dolichos pruriens</name>
    <dbReference type="NCBI Taxonomy" id="157652"/>
    <lineage>
        <taxon>Eukaryota</taxon>
        <taxon>Viridiplantae</taxon>
        <taxon>Streptophyta</taxon>
        <taxon>Embryophyta</taxon>
        <taxon>Tracheophyta</taxon>
        <taxon>Spermatophyta</taxon>
        <taxon>Magnoliopsida</taxon>
        <taxon>eudicotyledons</taxon>
        <taxon>Gunneridae</taxon>
        <taxon>Pentapetalae</taxon>
        <taxon>rosids</taxon>
        <taxon>fabids</taxon>
        <taxon>Fabales</taxon>
        <taxon>Fabaceae</taxon>
        <taxon>Papilionoideae</taxon>
        <taxon>50 kb inversion clade</taxon>
        <taxon>NPAAA clade</taxon>
        <taxon>indigoferoid/millettioid clade</taxon>
        <taxon>Phaseoleae</taxon>
        <taxon>Mucuna</taxon>
    </lineage>
</organism>
<keyword evidence="3" id="KW-1185">Reference proteome</keyword>
<dbReference type="Proteomes" id="UP000257109">
    <property type="component" value="Unassembled WGS sequence"/>
</dbReference>
<reference evidence="2" key="1">
    <citation type="submission" date="2018-05" db="EMBL/GenBank/DDBJ databases">
        <title>Draft genome of Mucuna pruriens seed.</title>
        <authorList>
            <person name="Nnadi N.E."/>
            <person name="Vos R."/>
            <person name="Hasami M.H."/>
            <person name="Devisetty U.K."/>
            <person name="Aguiy J.C."/>
        </authorList>
    </citation>
    <scope>NUCLEOTIDE SEQUENCE [LARGE SCALE GENOMIC DNA]</scope>
    <source>
        <strain evidence="2">JCA_2017</strain>
    </source>
</reference>
<protein>
    <submittedName>
        <fullName evidence="2">Uncharacterized protein</fullName>
    </submittedName>
</protein>
<dbReference type="AlphaFoldDB" id="A0A371I5N1"/>
<name>A0A371I5N1_MUCPR</name>
<gene>
    <name evidence="2" type="ORF">CR513_05154</name>
</gene>
<proteinExistence type="predicted"/>
<feature type="region of interest" description="Disordered" evidence="1">
    <location>
        <begin position="88"/>
        <end position="148"/>
    </location>
</feature>
<comment type="caution">
    <text evidence="2">The sequence shown here is derived from an EMBL/GenBank/DDBJ whole genome shotgun (WGS) entry which is preliminary data.</text>
</comment>
<sequence>MGLPLPPQTFTGETPYRLTFRTDAMILVKIGEPSLRRSTFDPVKNSSSLRTNLNLVEEAKEQTCIKASLNNRHLLFPSTTLARFHRAPLGPLESERGNAQTPKSARFRRAPLGPLGIERGNTQAPKGVCFRRAPLEPLRSERKKLPGT</sequence>
<feature type="non-terminal residue" evidence="2">
    <location>
        <position position="1"/>
    </location>
</feature>
<feature type="compositionally biased region" description="Basic and acidic residues" evidence="1">
    <location>
        <begin position="138"/>
        <end position="148"/>
    </location>
</feature>